<evidence type="ECO:0008006" key="5">
    <source>
        <dbReference type="Google" id="ProtNLM"/>
    </source>
</evidence>
<evidence type="ECO:0000256" key="2">
    <source>
        <dbReference type="SAM" id="Phobius"/>
    </source>
</evidence>
<dbReference type="AlphaFoldDB" id="A0A4Y7JFZ6"/>
<gene>
    <name evidence="3" type="ORF">C5167_005870</name>
</gene>
<feature type="region of interest" description="Disordered" evidence="1">
    <location>
        <begin position="227"/>
        <end position="256"/>
    </location>
</feature>
<evidence type="ECO:0000313" key="4">
    <source>
        <dbReference type="Proteomes" id="UP000316621"/>
    </source>
</evidence>
<dbReference type="EMBL" id="CM010718">
    <property type="protein sequence ID" value="RZC58565.1"/>
    <property type="molecule type" value="Genomic_DNA"/>
</dbReference>
<accession>A0A4Y7JFZ6</accession>
<keyword evidence="4" id="KW-1185">Reference proteome</keyword>
<organism evidence="3 4">
    <name type="scientific">Papaver somniferum</name>
    <name type="common">Opium poppy</name>
    <dbReference type="NCBI Taxonomy" id="3469"/>
    <lineage>
        <taxon>Eukaryota</taxon>
        <taxon>Viridiplantae</taxon>
        <taxon>Streptophyta</taxon>
        <taxon>Embryophyta</taxon>
        <taxon>Tracheophyta</taxon>
        <taxon>Spermatophyta</taxon>
        <taxon>Magnoliopsida</taxon>
        <taxon>Ranunculales</taxon>
        <taxon>Papaveraceae</taxon>
        <taxon>Papaveroideae</taxon>
        <taxon>Papaver</taxon>
    </lineage>
</organism>
<keyword evidence="2" id="KW-0812">Transmembrane</keyword>
<evidence type="ECO:0000256" key="1">
    <source>
        <dbReference type="SAM" id="MobiDB-lite"/>
    </source>
</evidence>
<feature type="compositionally biased region" description="Acidic residues" evidence="1">
    <location>
        <begin position="227"/>
        <end position="236"/>
    </location>
</feature>
<keyword evidence="2" id="KW-0472">Membrane</keyword>
<protein>
    <recommendedName>
        <fullName evidence="5">Zinc knuckle CX2CX4HX4C domain-containing protein</fullName>
    </recommendedName>
</protein>
<feature type="transmembrane region" description="Helical" evidence="2">
    <location>
        <begin position="6"/>
        <end position="22"/>
    </location>
</feature>
<name>A0A4Y7JFZ6_PAPSO</name>
<sequence>MAETTNHNLFLILFYGFVYVSIESIRIQLNFNLTETCRLSSPLLVFKIHSFLWLKMVFHISIDMGSQMCIEENMENQRRHGSRTIMNDIFLMSVWHEDQDFRLINLTHDELNITIRGLTLEQLEDFDDIRGYVLPIVRVTTNVFNTLRASTIADNGRGGLNTLTFEYHDLSHFFCEYCRRLGHRHEDCAQYKQAQNLVQHGYQLPSPLALYPPLHPHEDDDMIADSEQGLFDDDSDSSSTNSNNGSVPSNQSKRSIKDHNEAIIQNESEVSEGMTLNFNSPPSPPIIVNPHLWDEFGFFTPNQQFHILPKIHMKS</sequence>
<dbReference type="Gramene" id="RZC58565">
    <property type="protein sequence ID" value="RZC58565"/>
    <property type="gene ID" value="C5167_005870"/>
</dbReference>
<evidence type="ECO:0000313" key="3">
    <source>
        <dbReference type="EMBL" id="RZC58565.1"/>
    </source>
</evidence>
<feature type="compositionally biased region" description="Low complexity" evidence="1">
    <location>
        <begin position="237"/>
        <end position="250"/>
    </location>
</feature>
<dbReference type="Proteomes" id="UP000316621">
    <property type="component" value="Chromosome 4"/>
</dbReference>
<keyword evidence="2" id="KW-1133">Transmembrane helix</keyword>
<reference evidence="3 4" key="1">
    <citation type="journal article" date="2018" name="Science">
        <title>The opium poppy genome and morphinan production.</title>
        <authorList>
            <person name="Guo L."/>
            <person name="Winzer T."/>
            <person name="Yang X."/>
            <person name="Li Y."/>
            <person name="Ning Z."/>
            <person name="He Z."/>
            <person name="Teodor R."/>
            <person name="Lu Y."/>
            <person name="Bowser T.A."/>
            <person name="Graham I.A."/>
            <person name="Ye K."/>
        </authorList>
    </citation>
    <scope>NUCLEOTIDE SEQUENCE [LARGE SCALE GENOMIC DNA]</scope>
    <source>
        <strain evidence="4">cv. HN1</strain>
        <tissue evidence="3">Leaves</tissue>
    </source>
</reference>
<proteinExistence type="predicted"/>